<sequence>MGLNPLGFEDGKRFSAGFLAGFMVRFLTQPFDVLKIRFQVGFPVGCLHVLKLQVEPIKKISGSYYCSLPQAFGRILKEEGFTAFWKGHVPGQLMSMTFCGVEFAVFYGLSTLPSTKLQDKQSHAAHHDLLYGIAAGTVATTCCQPLDVMRTRLVAQGRHKIYSGVVTGFIDLVRNEGILALWRGLGPSCVLIAPQTAITFAVYEKIKRSYVTYIVAADGNTIPRSLSLVAGCASGLVAKTAIYPLDLIKKRLAVRGFEAARHGFGQIPTQYTASSYKLPLNGSRPTFSRTQFYASWACIRGILAQEGPLGLFKGWTPSALKATLSTGLTFFFFEQFYQLLTKRTHI</sequence>
<comment type="similarity">
    <text evidence="2 8">Belongs to the mitochondrial carrier (TC 2.A.29) family.</text>
</comment>
<dbReference type="Gene3D" id="1.50.40.10">
    <property type="entry name" value="Mitochondrial carrier domain"/>
    <property type="match status" value="1"/>
</dbReference>
<dbReference type="PANTHER" id="PTHR24089">
    <property type="entry name" value="SOLUTE CARRIER FAMILY 25"/>
    <property type="match status" value="1"/>
</dbReference>
<evidence type="ECO:0000256" key="8">
    <source>
        <dbReference type="RuleBase" id="RU000488"/>
    </source>
</evidence>
<dbReference type="AlphaFoldDB" id="A0A8S9Z3K3"/>
<dbReference type="InterPro" id="IPR023395">
    <property type="entry name" value="MCP_dom_sf"/>
</dbReference>
<dbReference type="InterPro" id="IPR018108">
    <property type="entry name" value="MCP_transmembrane"/>
</dbReference>
<dbReference type="GO" id="GO:0016020">
    <property type="term" value="C:membrane"/>
    <property type="evidence" value="ECO:0007669"/>
    <property type="project" value="UniProtKB-SubCell"/>
</dbReference>
<protein>
    <recommendedName>
        <fullName evidence="11">Mitochondrial thiamine pyrophosphate carrier</fullName>
    </recommendedName>
</protein>
<dbReference type="SUPFAM" id="SSF103506">
    <property type="entry name" value="Mitochondrial carrier"/>
    <property type="match status" value="1"/>
</dbReference>
<evidence type="ECO:0000256" key="5">
    <source>
        <dbReference type="ARBA" id="ARBA00022737"/>
    </source>
</evidence>
<feature type="repeat" description="Solcar" evidence="7">
    <location>
        <begin position="127"/>
        <end position="209"/>
    </location>
</feature>
<keyword evidence="10" id="KW-1185">Reference proteome</keyword>
<keyword evidence="4 7" id="KW-0812">Transmembrane</keyword>
<keyword evidence="5" id="KW-0677">Repeat</keyword>
<evidence type="ECO:0000256" key="6">
    <source>
        <dbReference type="ARBA" id="ARBA00023136"/>
    </source>
</evidence>
<keyword evidence="6 7" id="KW-0472">Membrane</keyword>
<name>A0A8S9Z3K3_9TREM</name>
<organism evidence="9 10">
    <name type="scientific">Paragonimus skrjabini miyazakii</name>
    <dbReference type="NCBI Taxonomy" id="59628"/>
    <lineage>
        <taxon>Eukaryota</taxon>
        <taxon>Metazoa</taxon>
        <taxon>Spiralia</taxon>
        <taxon>Lophotrochozoa</taxon>
        <taxon>Platyhelminthes</taxon>
        <taxon>Trematoda</taxon>
        <taxon>Digenea</taxon>
        <taxon>Plagiorchiida</taxon>
        <taxon>Troglotremata</taxon>
        <taxon>Troglotrematidae</taxon>
        <taxon>Paragonimus</taxon>
    </lineage>
</organism>
<evidence type="ECO:0000256" key="4">
    <source>
        <dbReference type="ARBA" id="ARBA00022692"/>
    </source>
</evidence>
<feature type="repeat" description="Solcar" evidence="7">
    <location>
        <begin position="8"/>
        <end position="112"/>
    </location>
</feature>
<comment type="caution">
    <text evidence="9">The sequence shown here is derived from an EMBL/GenBank/DDBJ whole genome shotgun (WGS) entry which is preliminary data.</text>
</comment>
<dbReference type="PRINTS" id="PR00926">
    <property type="entry name" value="MITOCARRIER"/>
</dbReference>
<keyword evidence="3 8" id="KW-0813">Transport</keyword>
<proteinExistence type="inferred from homology"/>
<evidence type="ECO:0008006" key="11">
    <source>
        <dbReference type="Google" id="ProtNLM"/>
    </source>
</evidence>
<evidence type="ECO:0000313" key="9">
    <source>
        <dbReference type="EMBL" id="KAF7261284.1"/>
    </source>
</evidence>
<dbReference type="GO" id="GO:0055085">
    <property type="term" value="P:transmembrane transport"/>
    <property type="evidence" value="ECO:0007669"/>
    <property type="project" value="InterPro"/>
</dbReference>
<reference evidence="9" key="1">
    <citation type="submission" date="2019-07" db="EMBL/GenBank/DDBJ databases">
        <title>Annotation for the trematode Paragonimus miyazaki's.</title>
        <authorList>
            <person name="Choi Y.-J."/>
        </authorList>
    </citation>
    <scope>NUCLEOTIDE SEQUENCE</scope>
    <source>
        <strain evidence="9">Japan</strain>
    </source>
</reference>
<evidence type="ECO:0000256" key="2">
    <source>
        <dbReference type="ARBA" id="ARBA00006375"/>
    </source>
</evidence>
<dbReference type="InterPro" id="IPR002067">
    <property type="entry name" value="MCP"/>
</dbReference>
<dbReference type="PROSITE" id="PS50920">
    <property type="entry name" value="SOLCAR"/>
    <property type="match status" value="3"/>
</dbReference>
<dbReference type="EMBL" id="JTDE01000427">
    <property type="protein sequence ID" value="KAF7261284.1"/>
    <property type="molecule type" value="Genomic_DNA"/>
</dbReference>
<dbReference type="Pfam" id="PF00153">
    <property type="entry name" value="Mito_carr"/>
    <property type="match status" value="3"/>
</dbReference>
<accession>A0A8S9Z3K3</accession>
<feature type="repeat" description="Solcar" evidence="7">
    <location>
        <begin position="222"/>
        <end position="339"/>
    </location>
</feature>
<evidence type="ECO:0000256" key="7">
    <source>
        <dbReference type="PROSITE-ProRule" id="PRU00282"/>
    </source>
</evidence>
<dbReference type="OrthoDB" id="18574at2759"/>
<dbReference type="Proteomes" id="UP000822476">
    <property type="component" value="Unassembled WGS sequence"/>
</dbReference>
<comment type="subcellular location">
    <subcellularLocation>
        <location evidence="1">Membrane</location>
        <topology evidence="1">Multi-pass membrane protein</topology>
    </subcellularLocation>
</comment>
<evidence type="ECO:0000256" key="3">
    <source>
        <dbReference type="ARBA" id="ARBA00022448"/>
    </source>
</evidence>
<evidence type="ECO:0000313" key="10">
    <source>
        <dbReference type="Proteomes" id="UP000822476"/>
    </source>
</evidence>
<gene>
    <name evidence="9" type="ORF">EG68_01235</name>
</gene>
<evidence type="ECO:0000256" key="1">
    <source>
        <dbReference type="ARBA" id="ARBA00004141"/>
    </source>
</evidence>